<dbReference type="PROSITE" id="PS51257">
    <property type="entry name" value="PROKAR_LIPOPROTEIN"/>
    <property type="match status" value="1"/>
</dbReference>
<sequence>MKYVIYISVLFFIIACVVAIDSNKSKDLNSSTESNDSIAMLVENGSKSEELQLAELEAKMRAESLAMKSQYDISLKKLETDNTKILNEKEVALAKLESDKEIAKEKESNRKELSILELKSREKMALAKLDSKKELSQGQKELDRINSSNNKEIALAKLKSQKELADKNIAFYKMIAIMVVGLVVLALLIVYFINRRKRKNELQIHEDELRHKEYMEASRQHNEHIGKMLDVITDANADKGVKKEIVRLLKDQGKKSNLIEHKRR</sequence>
<keyword evidence="2" id="KW-0812">Transmembrane</keyword>
<keyword evidence="2" id="KW-0472">Membrane</keyword>
<organism evidence="3">
    <name type="scientific">hydrothermal vent metagenome</name>
    <dbReference type="NCBI Taxonomy" id="652676"/>
    <lineage>
        <taxon>unclassified sequences</taxon>
        <taxon>metagenomes</taxon>
        <taxon>ecological metagenomes</taxon>
    </lineage>
</organism>
<gene>
    <name evidence="3" type="ORF">MNB_SV-12-230</name>
</gene>
<reference evidence="3" key="1">
    <citation type="submission" date="2016-10" db="EMBL/GenBank/DDBJ databases">
        <authorList>
            <person name="de Groot N.N."/>
        </authorList>
    </citation>
    <scope>NUCLEOTIDE SEQUENCE</scope>
</reference>
<evidence type="ECO:0000256" key="2">
    <source>
        <dbReference type="SAM" id="Phobius"/>
    </source>
</evidence>
<keyword evidence="1" id="KW-0175">Coiled coil</keyword>
<feature type="transmembrane region" description="Helical" evidence="2">
    <location>
        <begin position="170"/>
        <end position="193"/>
    </location>
</feature>
<name>A0A1W1CIX2_9ZZZZ</name>
<protein>
    <submittedName>
        <fullName evidence="3">Uncharacterized protein</fullName>
    </submittedName>
</protein>
<feature type="coiled-coil region" evidence="1">
    <location>
        <begin position="75"/>
        <end position="106"/>
    </location>
</feature>
<accession>A0A1W1CIX2</accession>
<keyword evidence="2" id="KW-1133">Transmembrane helix</keyword>
<evidence type="ECO:0000256" key="1">
    <source>
        <dbReference type="SAM" id="Coils"/>
    </source>
</evidence>
<dbReference type="AlphaFoldDB" id="A0A1W1CIX2"/>
<evidence type="ECO:0000313" key="3">
    <source>
        <dbReference type="EMBL" id="SFV65695.1"/>
    </source>
</evidence>
<proteinExistence type="predicted"/>
<dbReference type="EMBL" id="FPHE01000145">
    <property type="protein sequence ID" value="SFV65695.1"/>
    <property type="molecule type" value="Genomic_DNA"/>
</dbReference>